<gene>
    <name evidence="12" type="ORF">EEDITHA_LOCUS10775</name>
</gene>
<dbReference type="Proteomes" id="UP001153954">
    <property type="component" value="Unassembled WGS sequence"/>
</dbReference>
<keyword evidence="7" id="KW-0238">DNA-binding</keyword>
<evidence type="ECO:0000256" key="6">
    <source>
        <dbReference type="ARBA" id="ARBA00023124"/>
    </source>
</evidence>
<dbReference type="GO" id="GO:0006508">
    <property type="term" value="P:proteolysis"/>
    <property type="evidence" value="ECO:0007669"/>
    <property type="project" value="UniProtKB-KW"/>
</dbReference>
<keyword evidence="4" id="KW-0227">DNA damage</keyword>
<dbReference type="EMBL" id="CAKOGL010000015">
    <property type="protein sequence ID" value="CAH2095306.1"/>
    <property type="molecule type" value="Genomic_DNA"/>
</dbReference>
<dbReference type="PANTHER" id="PTHR13604">
    <property type="entry name" value="DC12-RELATED"/>
    <property type="match status" value="1"/>
</dbReference>
<dbReference type="GO" id="GO:0106300">
    <property type="term" value="P:protein-DNA covalent cross-linking repair"/>
    <property type="evidence" value="ECO:0007669"/>
    <property type="project" value="InterPro"/>
</dbReference>
<evidence type="ECO:0000256" key="7">
    <source>
        <dbReference type="ARBA" id="ARBA00023125"/>
    </source>
</evidence>
<evidence type="ECO:0000256" key="10">
    <source>
        <dbReference type="ARBA" id="ARBA00030898"/>
    </source>
</evidence>
<dbReference type="Pfam" id="PF02586">
    <property type="entry name" value="SRAP"/>
    <property type="match status" value="1"/>
</dbReference>
<keyword evidence="13" id="KW-1185">Reference proteome</keyword>
<dbReference type="GO" id="GO:0003697">
    <property type="term" value="F:single-stranded DNA binding"/>
    <property type="evidence" value="ECO:0007669"/>
    <property type="project" value="InterPro"/>
</dbReference>
<keyword evidence="5" id="KW-0378">Hydrolase</keyword>
<evidence type="ECO:0000256" key="3">
    <source>
        <dbReference type="ARBA" id="ARBA00022670"/>
    </source>
</evidence>
<dbReference type="AlphaFoldDB" id="A0AAU9U8D0"/>
<keyword evidence="8" id="KW-0456">Lyase</keyword>
<comment type="similarity">
    <text evidence="1">Belongs to the SOS response-associated peptidase family.</text>
</comment>
<dbReference type="SUPFAM" id="SSF143081">
    <property type="entry name" value="BB1717-like"/>
    <property type="match status" value="1"/>
</dbReference>
<dbReference type="Gene3D" id="3.90.1680.10">
    <property type="entry name" value="SOS response associated peptidase-like"/>
    <property type="match status" value="1"/>
</dbReference>
<organism evidence="12 13">
    <name type="scientific">Euphydryas editha</name>
    <name type="common">Edith's checkerspot</name>
    <dbReference type="NCBI Taxonomy" id="104508"/>
    <lineage>
        <taxon>Eukaryota</taxon>
        <taxon>Metazoa</taxon>
        <taxon>Ecdysozoa</taxon>
        <taxon>Arthropoda</taxon>
        <taxon>Hexapoda</taxon>
        <taxon>Insecta</taxon>
        <taxon>Pterygota</taxon>
        <taxon>Neoptera</taxon>
        <taxon>Endopterygota</taxon>
        <taxon>Lepidoptera</taxon>
        <taxon>Glossata</taxon>
        <taxon>Ditrysia</taxon>
        <taxon>Papilionoidea</taxon>
        <taxon>Nymphalidae</taxon>
        <taxon>Nymphalinae</taxon>
        <taxon>Euphydryas</taxon>
    </lineage>
</organism>
<evidence type="ECO:0000313" key="12">
    <source>
        <dbReference type="EMBL" id="CAH2095306.1"/>
    </source>
</evidence>
<evidence type="ECO:0000256" key="5">
    <source>
        <dbReference type="ARBA" id="ARBA00022801"/>
    </source>
</evidence>
<dbReference type="InterPro" id="IPR003738">
    <property type="entry name" value="SRAP"/>
</dbReference>
<dbReference type="GO" id="GO:0016829">
    <property type="term" value="F:lyase activity"/>
    <property type="evidence" value="ECO:0007669"/>
    <property type="project" value="UniProtKB-KW"/>
</dbReference>
<protein>
    <recommendedName>
        <fullName evidence="2">Abasic site processing protein HMCES</fullName>
    </recommendedName>
    <alternativeName>
        <fullName evidence="9">Embryonic stem cell-specific 5-hydroxymethylcytosine-binding protein</fullName>
    </alternativeName>
    <alternativeName>
        <fullName evidence="10">Peptidase HMCES</fullName>
    </alternativeName>
    <alternativeName>
        <fullName evidence="11">SRAP domain-containing protein 1</fullName>
    </alternativeName>
</protein>
<accession>A0AAU9U8D0</accession>
<evidence type="ECO:0000256" key="4">
    <source>
        <dbReference type="ARBA" id="ARBA00022763"/>
    </source>
</evidence>
<evidence type="ECO:0000256" key="1">
    <source>
        <dbReference type="ARBA" id="ARBA00008136"/>
    </source>
</evidence>
<keyword evidence="6" id="KW-0190">Covalent protein-DNA linkage</keyword>
<sequence length="309" mass="35539">MCGRLGLSLDKEQVRCACSYKEKNGNSFAKPDWLHEHNDGKEYVPSYNIAPSDVTPVIIAAKGSEGCAKASRVLKPMMWGIIPPWHKGDYKNHNLSTNNCRLETLKTSKLYHPILTNGGRCVIVAEGFYEWQTTIKSKVKQPFYIYVPQDDNIQVDDPNSWNTEFNEIDGWKGIKLLQMAGLYHVWKNNGTIIYSYSVITMESNDTLNWLHHRMPAILDNQEQIDAWLDIESVNTEIALSYLRPVKILSWHQVSIEVNNSRNKSSKCNKRVISNNKSIQKTLTAFFTKSEKRTSNEETVLNKQYKRVKH</sequence>
<keyword evidence="3" id="KW-0645">Protease</keyword>
<dbReference type="GO" id="GO:0008233">
    <property type="term" value="F:peptidase activity"/>
    <property type="evidence" value="ECO:0007669"/>
    <property type="project" value="UniProtKB-KW"/>
</dbReference>
<evidence type="ECO:0000256" key="2">
    <source>
        <dbReference type="ARBA" id="ARBA00015888"/>
    </source>
</evidence>
<reference evidence="12" key="1">
    <citation type="submission" date="2022-03" db="EMBL/GenBank/DDBJ databases">
        <authorList>
            <person name="Tunstrom K."/>
        </authorList>
    </citation>
    <scope>NUCLEOTIDE SEQUENCE</scope>
</reference>
<evidence type="ECO:0000256" key="11">
    <source>
        <dbReference type="ARBA" id="ARBA00031130"/>
    </source>
</evidence>
<proteinExistence type="inferred from homology"/>
<evidence type="ECO:0000256" key="8">
    <source>
        <dbReference type="ARBA" id="ARBA00023239"/>
    </source>
</evidence>
<dbReference type="InterPro" id="IPR036590">
    <property type="entry name" value="SRAP-like"/>
</dbReference>
<evidence type="ECO:0000256" key="9">
    <source>
        <dbReference type="ARBA" id="ARBA00030390"/>
    </source>
</evidence>
<name>A0AAU9U8D0_EUPED</name>
<evidence type="ECO:0000313" key="13">
    <source>
        <dbReference type="Proteomes" id="UP001153954"/>
    </source>
</evidence>
<dbReference type="PANTHER" id="PTHR13604:SF0">
    <property type="entry name" value="ABASIC SITE PROCESSING PROTEIN HMCES"/>
    <property type="match status" value="1"/>
</dbReference>
<comment type="caution">
    <text evidence="12">The sequence shown here is derived from an EMBL/GenBank/DDBJ whole genome shotgun (WGS) entry which is preliminary data.</text>
</comment>